<accession>F4KQJ3</accession>
<evidence type="ECO:0000313" key="1">
    <source>
        <dbReference type="EMBL" id="AEE49982.1"/>
    </source>
</evidence>
<dbReference type="STRING" id="760192.Halhy_2097"/>
<dbReference type="RefSeq" id="WP_013764535.1">
    <property type="nucleotide sequence ID" value="NC_015510.1"/>
</dbReference>
<keyword evidence="2" id="KW-1185">Reference proteome</keyword>
<dbReference type="AlphaFoldDB" id="F4KQJ3"/>
<reference key="2">
    <citation type="submission" date="2011-04" db="EMBL/GenBank/DDBJ databases">
        <title>Complete sequence of chromosome of Haliscomenobacter hydrossis DSM 1100.</title>
        <authorList>
            <consortium name="US DOE Joint Genome Institute (JGI-PGF)"/>
            <person name="Lucas S."/>
            <person name="Han J."/>
            <person name="Lapidus A."/>
            <person name="Bruce D."/>
            <person name="Goodwin L."/>
            <person name="Pitluck S."/>
            <person name="Peters L."/>
            <person name="Kyrpides N."/>
            <person name="Mavromatis K."/>
            <person name="Ivanova N."/>
            <person name="Ovchinnikova G."/>
            <person name="Pagani I."/>
            <person name="Daligault H."/>
            <person name="Detter J.C."/>
            <person name="Han C."/>
            <person name="Land M."/>
            <person name="Hauser L."/>
            <person name="Markowitz V."/>
            <person name="Cheng J.-F."/>
            <person name="Hugenholtz P."/>
            <person name="Woyke T."/>
            <person name="Wu D."/>
            <person name="Verbarg S."/>
            <person name="Frueling A."/>
            <person name="Brambilla E."/>
            <person name="Klenk H.-P."/>
            <person name="Eisen J.A."/>
        </authorList>
    </citation>
    <scope>NUCLEOTIDE SEQUENCE</scope>
    <source>
        <strain>DSM 1100</strain>
    </source>
</reference>
<name>F4KQJ3_HALH1</name>
<dbReference type="KEGG" id="hhy:Halhy_2097"/>
<gene>
    <name evidence="1" type="ordered locus">Halhy_2097</name>
</gene>
<dbReference type="HOGENOM" id="CLU_818275_0_0_10"/>
<dbReference type="EMBL" id="CP002691">
    <property type="protein sequence ID" value="AEE49982.1"/>
    <property type="molecule type" value="Genomic_DNA"/>
</dbReference>
<proteinExistence type="predicted"/>
<dbReference type="Proteomes" id="UP000008461">
    <property type="component" value="Chromosome"/>
</dbReference>
<reference evidence="1 2" key="1">
    <citation type="journal article" date="2011" name="Stand. Genomic Sci.">
        <title>Complete genome sequence of Haliscomenobacter hydrossis type strain (O).</title>
        <authorList>
            <consortium name="US DOE Joint Genome Institute (JGI-PGF)"/>
            <person name="Daligault H."/>
            <person name="Lapidus A."/>
            <person name="Zeytun A."/>
            <person name="Nolan M."/>
            <person name="Lucas S."/>
            <person name="Del Rio T.G."/>
            <person name="Tice H."/>
            <person name="Cheng J.F."/>
            <person name="Tapia R."/>
            <person name="Han C."/>
            <person name="Goodwin L."/>
            <person name="Pitluck S."/>
            <person name="Liolios K."/>
            <person name="Pagani I."/>
            <person name="Ivanova N."/>
            <person name="Huntemann M."/>
            <person name="Mavromatis K."/>
            <person name="Mikhailova N."/>
            <person name="Pati A."/>
            <person name="Chen A."/>
            <person name="Palaniappan K."/>
            <person name="Land M."/>
            <person name="Hauser L."/>
            <person name="Brambilla E.M."/>
            <person name="Rohde M."/>
            <person name="Verbarg S."/>
            <person name="Goker M."/>
            <person name="Bristow J."/>
            <person name="Eisen J.A."/>
            <person name="Markowitz V."/>
            <person name="Hugenholtz P."/>
            <person name="Kyrpides N.C."/>
            <person name="Klenk H.P."/>
            <person name="Woyke T."/>
        </authorList>
    </citation>
    <scope>NUCLEOTIDE SEQUENCE [LARGE SCALE GENOMIC DNA]</scope>
    <source>
        <strain evidence="2">ATCC 27775 / DSM 1100 / LMG 10767 / O</strain>
    </source>
</reference>
<evidence type="ECO:0000313" key="2">
    <source>
        <dbReference type="Proteomes" id="UP000008461"/>
    </source>
</evidence>
<dbReference type="OrthoDB" id="625494at2"/>
<sequence>MKKPILFVLCCIFIGQQAVLGQFYMFEKLSPKEVETIKERKLIVLLAEPTPADISYYRYRRQKDEIVKLEKLCDAFNEAVKQAIAARWTMHKDVKFTNLEGYKKNYAKEGKQYVVMHFSNLDYSMSTSFRIKLDTSGKKGYETLLCNNFVAFSKGEKSLKSTIHYLMLPEVIPGELSAHFIMGVNEFLFRKVLEKDEKLTRSEMSEAILKGKAKLSNKTLLICKDWVLSSLDEATIKSMYPYPVKVVNKEEFVEAIRSKSADFVWHMAGSINERRSSSISSHVYRSLAFVHFLIDNATGEPLVMMHPYMYAPIFNFFKNRTDHVLNKQILERIVDMAKE</sequence>
<protein>
    <submittedName>
        <fullName evidence="1">Uncharacterized protein</fullName>
    </submittedName>
</protein>
<organism evidence="1 2">
    <name type="scientific">Haliscomenobacter hydrossis (strain ATCC 27775 / DSM 1100 / LMG 10767 / O)</name>
    <dbReference type="NCBI Taxonomy" id="760192"/>
    <lineage>
        <taxon>Bacteria</taxon>
        <taxon>Pseudomonadati</taxon>
        <taxon>Bacteroidota</taxon>
        <taxon>Saprospiria</taxon>
        <taxon>Saprospirales</taxon>
        <taxon>Haliscomenobacteraceae</taxon>
        <taxon>Haliscomenobacter</taxon>
    </lineage>
</organism>